<dbReference type="FunFam" id="1.10.10.10:FF:000001">
    <property type="entry name" value="LysR family transcriptional regulator"/>
    <property type="match status" value="1"/>
</dbReference>
<keyword evidence="2" id="KW-0805">Transcription regulation</keyword>
<dbReference type="GO" id="GO:0003700">
    <property type="term" value="F:DNA-binding transcription factor activity"/>
    <property type="evidence" value="ECO:0007669"/>
    <property type="project" value="InterPro"/>
</dbReference>
<dbReference type="STRING" id="364199.SAMN04489858_10410"/>
<dbReference type="Pfam" id="PF03466">
    <property type="entry name" value="LysR_substrate"/>
    <property type="match status" value="1"/>
</dbReference>
<organism evidence="6 7">
    <name type="scientific">Paracoccus homiensis</name>
    <dbReference type="NCBI Taxonomy" id="364199"/>
    <lineage>
        <taxon>Bacteria</taxon>
        <taxon>Pseudomonadati</taxon>
        <taxon>Pseudomonadota</taxon>
        <taxon>Alphaproteobacteria</taxon>
        <taxon>Rhodobacterales</taxon>
        <taxon>Paracoccaceae</taxon>
        <taxon>Paracoccus</taxon>
    </lineage>
</organism>
<evidence type="ECO:0000256" key="4">
    <source>
        <dbReference type="ARBA" id="ARBA00023163"/>
    </source>
</evidence>
<dbReference type="EMBL" id="FOHO01000004">
    <property type="protein sequence ID" value="SET27304.1"/>
    <property type="molecule type" value="Genomic_DNA"/>
</dbReference>
<dbReference type="SUPFAM" id="SSF53850">
    <property type="entry name" value="Periplasmic binding protein-like II"/>
    <property type="match status" value="1"/>
</dbReference>
<evidence type="ECO:0000313" key="6">
    <source>
        <dbReference type="EMBL" id="SET27304.1"/>
    </source>
</evidence>
<dbReference type="Gene3D" id="3.40.190.290">
    <property type="match status" value="1"/>
</dbReference>
<dbReference type="PANTHER" id="PTHR30126">
    <property type="entry name" value="HTH-TYPE TRANSCRIPTIONAL REGULATOR"/>
    <property type="match status" value="1"/>
</dbReference>
<dbReference type="SMART" id="SM00347">
    <property type="entry name" value="HTH_MARR"/>
    <property type="match status" value="1"/>
</dbReference>
<evidence type="ECO:0000256" key="3">
    <source>
        <dbReference type="ARBA" id="ARBA00023125"/>
    </source>
</evidence>
<accession>A0A1I0D532</accession>
<evidence type="ECO:0000256" key="2">
    <source>
        <dbReference type="ARBA" id="ARBA00023015"/>
    </source>
</evidence>
<dbReference type="InterPro" id="IPR036390">
    <property type="entry name" value="WH_DNA-bd_sf"/>
</dbReference>
<sequence>MLLGPPGQWGCIAVLQNDLNWNLLRTFYVIAQEQSITAASKRLGISQPSVSNALQKLESQLGCQLVFRDSRHFELTLRGEKVYQECRDMFHGADRIVQLSQDALEEERGEVRYQVISNLASPMIYELLRLFHQRHPSVKLHVEVRNSHEILRNISKGNVNLGFCLLNKPVLNLESVRLFREEFQLFCGAEHSLYGRESISERELRQEPFISFTCASEGMGLEPMAVLQASANIGNRITGVSSNLQEVKRMIVSGIGIGLLPTYPVQADIDEGVLWPIRVTDRPIGADVYLVHAPKQDLSGAERAFVRTVEELAPMYQDVT</sequence>
<dbReference type="PRINTS" id="PR00039">
    <property type="entry name" value="HTHLYSR"/>
</dbReference>
<dbReference type="InterPro" id="IPR036388">
    <property type="entry name" value="WH-like_DNA-bd_sf"/>
</dbReference>
<evidence type="ECO:0000259" key="5">
    <source>
        <dbReference type="PROSITE" id="PS50931"/>
    </source>
</evidence>
<reference evidence="6 7" key="1">
    <citation type="submission" date="2016-10" db="EMBL/GenBank/DDBJ databases">
        <authorList>
            <person name="de Groot N.N."/>
        </authorList>
    </citation>
    <scope>NUCLEOTIDE SEQUENCE [LARGE SCALE GENOMIC DNA]</scope>
    <source>
        <strain evidence="6 7">DSM 17862</strain>
    </source>
</reference>
<dbReference type="InterPro" id="IPR005119">
    <property type="entry name" value="LysR_subst-bd"/>
</dbReference>
<name>A0A1I0D532_9RHOB</name>
<evidence type="ECO:0000256" key="1">
    <source>
        <dbReference type="ARBA" id="ARBA00009437"/>
    </source>
</evidence>
<dbReference type="PROSITE" id="PS50931">
    <property type="entry name" value="HTH_LYSR"/>
    <property type="match status" value="1"/>
</dbReference>
<gene>
    <name evidence="6" type="ORF">SAMN04489858_10410</name>
</gene>
<proteinExistence type="inferred from homology"/>
<dbReference type="InterPro" id="IPR000847">
    <property type="entry name" value="LysR_HTH_N"/>
</dbReference>
<keyword evidence="3 6" id="KW-0238">DNA-binding</keyword>
<dbReference type="Proteomes" id="UP000199180">
    <property type="component" value="Unassembled WGS sequence"/>
</dbReference>
<evidence type="ECO:0000313" key="7">
    <source>
        <dbReference type="Proteomes" id="UP000199180"/>
    </source>
</evidence>
<feature type="domain" description="HTH lysR-type" evidence="5">
    <location>
        <begin position="19"/>
        <end position="76"/>
    </location>
</feature>
<keyword evidence="7" id="KW-1185">Reference proteome</keyword>
<dbReference type="Pfam" id="PF00126">
    <property type="entry name" value="HTH_1"/>
    <property type="match status" value="1"/>
</dbReference>
<dbReference type="Gene3D" id="1.10.10.10">
    <property type="entry name" value="Winged helix-like DNA-binding domain superfamily/Winged helix DNA-binding domain"/>
    <property type="match status" value="1"/>
</dbReference>
<dbReference type="AlphaFoldDB" id="A0A1I0D532"/>
<comment type="similarity">
    <text evidence="1">Belongs to the LysR transcriptional regulatory family.</text>
</comment>
<dbReference type="CDD" id="cd05466">
    <property type="entry name" value="PBP2_LTTR_substrate"/>
    <property type="match status" value="1"/>
</dbReference>
<dbReference type="SUPFAM" id="SSF46785">
    <property type="entry name" value="Winged helix' DNA-binding domain"/>
    <property type="match status" value="1"/>
</dbReference>
<dbReference type="GO" id="GO:0000976">
    <property type="term" value="F:transcription cis-regulatory region binding"/>
    <property type="evidence" value="ECO:0007669"/>
    <property type="project" value="TreeGrafter"/>
</dbReference>
<protein>
    <submittedName>
        <fullName evidence="6">DNA-binding transcriptional regulator, LysR family</fullName>
    </submittedName>
</protein>
<dbReference type="InterPro" id="IPR000835">
    <property type="entry name" value="HTH_MarR-typ"/>
</dbReference>
<keyword evidence="4" id="KW-0804">Transcription</keyword>
<dbReference type="PANTHER" id="PTHR30126:SF40">
    <property type="entry name" value="HTH-TYPE TRANSCRIPTIONAL REGULATOR GLTR"/>
    <property type="match status" value="1"/>
</dbReference>